<name>A0A6G0IXB8_LARCR</name>
<organism evidence="2 3">
    <name type="scientific">Larimichthys crocea</name>
    <name type="common">Large yellow croaker</name>
    <name type="synonym">Pseudosciaena crocea</name>
    <dbReference type="NCBI Taxonomy" id="215358"/>
    <lineage>
        <taxon>Eukaryota</taxon>
        <taxon>Metazoa</taxon>
        <taxon>Chordata</taxon>
        <taxon>Craniata</taxon>
        <taxon>Vertebrata</taxon>
        <taxon>Euteleostomi</taxon>
        <taxon>Actinopterygii</taxon>
        <taxon>Neopterygii</taxon>
        <taxon>Teleostei</taxon>
        <taxon>Neoteleostei</taxon>
        <taxon>Acanthomorphata</taxon>
        <taxon>Eupercaria</taxon>
        <taxon>Sciaenidae</taxon>
        <taxon>Larimichthys</taxon>
    </lineage>
</organism>
<feature type="compositionally biased region" description="Basic and acidic residues" evidence="1">
    <location>
        <begin position="55"/>
        <end position="66"/>
    </location>
</feature>
<feature type="compositionally biased region" description="Gly residues" evidence="1">
    <location>
        <begin position="67"/>
        <end position="77"/>
    </location>
</feature>
<sequence length="168" mass="17414">MMTSACPHTETVYLQCTLQSSLRSADVQQLSPVSVSPVSVSPVSVSPVSAPPARSKCDDVPSEVRGHCGGQSLGGVRGPSDPTHPPARRPTSKTTAAPPKTGSPGPLCPQSVSQNPPEHRGAVWNQQDRVRTGSGPGQASGLVKSLQGAEQLAGRPGREIKRTQTPLN</sequence>
<reference evidence="2 3" key="1">
    <citation type="submission" date="2019-07" db="EMBL/GenBank/DDBJ databases">
        <title>Chromosome genome assembly for large yellow croaker.</title>
        <authorList>
            <person name="Xiao S."/>
        </authorList>
    </citation>
    <scope>NUCLEOTIDE SEQUENCE [LARGE SCALE GENOMIC DNA]</scope>
    <source>
        <strain evidence="2">JMULYC20181020</strain>
        <tissue evidence="2">Muscle</tissue>
    </source>
</reference>
<accession>A0A6G0IXB8</accession>
<dbReference type="EMBL" id="REGW02000005">
    <property type="protein sequence ID" value="KAE8295921.1"/>
    <property type="molecule type" value="Genomic_DNA"/>
</dbReference>
<dbReference type="AlphaFoldDB" id="A0A6G0IXB8"/>
<proteinExistence type="predicted"/>
<evidence type="ECO:0000313" key="3">
    <source>
        <dbReference type="Proteomes" id="UP000424527"/>
    </source>
</evidence>
<comment type="caution">
    <text evidence="2">The sequence shown here is derived from an EMBL/GenBank/DDBJ whole genome shotgun (WGS) entry which is preliminary data.</text>
</comment>
<feature type="compositionally biased region" description="Low complexity" evidence="1">
    <location>
        <begin position="32"/>
        <end position="53"/>
    </location>
</feature>
<gene>
    <name evidence="2" type="ORF">D5F01_LYC04667</name>
</gene>
<dbReference type="Proteomes" id="UP000424527">
    <property type="component" value="Unassembled WGS sequence"/>
</dbReference>
<evidence type="ECO:0000256" key="1">
    <source>
        <dbReference type="SAM" id="MobiDB-lite"/>
    </source>
</evidence>
<protein>
    <submittedName>
        <fullName evidence="2">Uncharacterized protein</fullName>
    </submittedName>
</protein>
<keyword evidence="3" id="KW-1185">Reference proteome</keyword>
<feature type="region of interest" description="Disordered" evidence="1">
    <location>
        <begin position="32"/>
        <end position="168"/>
    </location>
</feature>
<evidence type="ECO:0000313" key="2">
    <source>
        <dbReference type="EMBL" id="KAE8295921.1"/>
    </source>
</evidence>